<feature type="transmembrane region" description="Helical" evidence="5">
    <location>
        <begin position="567"/>
        <end position="589"/>
    </location>
</feature>
<feature type="transmembrane region" description="Helical" evidence="5">
    <location>
        <begin position="535"/>
        <end position="560"/>
    </location>
</feature>
<organism evidence="6 7">
    <name type="scientific">Methylobacterium cerastii</name>
    <dbReference type="NCBI Taxonomy" id="932741"/>
    <lineage>
        <taxon>Bacteria</taxon>
        <taxon>Pseudomonadati</taxon>
        <taxon>Pseudomonadota</taxon>
        <taxon>Alphaproteobacteria</taxon>
        <taxon>Hyphomicrobiales</taxon>
        <taxon>Methylobacteriaceae</taxon>
        <taxon>Methylobacterium</taxon>
    </lineage>
</organism>
<gene>
    <name evidence="6" type="ORF">AFCDBAGC_1325</name>
</gene>
<evidence type="ECO:0000256" key="3">
    <source>
        <dbReference type="ARBA" id="ARBA00022679"/>
    </source>
</evidence>
<feature type="transmembrane region" description="Helical" evidence="5">
    <location>
        <begin position="170"/>
        <end position="189"/>
    </location>
</feature>
<evidence type="ECO:0000256" key="1">
    <source>
        <dbReference type="ARBA" id="ARBA00006739"/>
    </source>
</evidence>
<feature type="region of interest" description="Disordered" evidence="4">
    <location>
        <begin position="603"/>
        <end position="622"/>
    </location>
</feature>
<evidence type="ECO:0000313" key="6">
    <source>
        <dbReference type="EMBL" id="GJD43473.1"/>
    </source>
</evidence>
<accession>A0ABQ4QE38</accession>
<feature type="transmembrane region" description="Helical" evidence="5">
    <location>
        <begin position="493"/>
        <end position="515"/>
    </location>
</feature>
<dbReference type="PANTHER" id="PTHR43630">
    <property type="entry name" value="POLY-BETA-1,6-N-ACETYL-D-GLUCOSAMINE SYNTHASE"/>
    <property type="match status" value="1"/>
</dbReference>
<dbReference type="InterPro" id="IPR029044">
    <property type="entry name" value="Nucleotide-diphossugar_trans"/>
</dbReference>
<keyword evidence="2" id="KW-0328">Glycosyltransferase</keyword>
<dbReference type="RefSeq" id="WP_238271535.1">
    <property type="nucleotide sequence ID" value="NZ_BPQG01000016.1"/>
</dbReference>
<comment type="caution">
    <text evidence="6">The sequence shown here is derived from an EMBL/GenBank/DDBJ whole genome shotgun (WGS) entry which is preliminary data.</text>
</comment>
<dbReference type="Proteomes" id="UP001055117">
    <property type="component" value="Unassembled WGS sequence"/>
</dbReference>
<protein>
    <recommendedName>
        <fullName evidence="8">Glycosyl transferase</fullName>
    </recommendedName>
</protein>
<dbReference type="SUPFAM" id="SSF53448">
    <property type="entry name" value="Nucleotide-diphospho-sugar transferases"/>
    <property type="match status" value="1"/>
</dbReference>
<evidence type="ECO:0000256" key="4">
    <source>
        <dbReference type="SAM" id="MobiDB-lite"/>
    </source>
</evidence>
<feature type="transmembrane region" description="Helical" evidence="5">
    <location>
        <begin position="195"/>
        <end position="214"/>
    </location>
</feature>
<keyword evidence="5" id="KW-0472">Membrane</keyword>
<evidence type="ECO:0000256" key="2">
    <source>
        <dbReference type="ARBA" id="ARBA00022676"/>
    </source>
</evidence>
<reference evidence="6 7" key="1">
    <citation type="journal article" date="2021" name="Front. Microbiol.">
        <title>Comprehensive Comparative Genomics and Phenotyping of Methylobacterium Species.</title>
        <authorList>
            <person name="Alessa O."/>
            <person name="Ogura Y."/>
            <person name="Fujitani Y."/>
            <person name="Takami H."/>
            <person name="Hayashi T."/>
            <person name="Sahin N."/>
            <person name="Tani A."/>
        </authorList>
    </citation>
    <scope>NUCLEOTIDE SEQUENCE [LARGE SCALE GENOMIC DNA]</scope>
    <source>
        <strain evidence="6 7">DSM 23679</strain>
    </source>
</reference>
<sequence length="622" mass="66998">MSFLRFLGPSPGPPALPPEIAFLADAGVDPELLRRAADLAEASGTDAATALLRAGLMDEEPYYRALAQALEAEYLDGPIPLGMGARFPDSLSLGMAPLVLGAGAPAVLAPRGRQIAELLAGRSPRGRMPAVTSPTRLRAALFAAMPKAIAEYAADDLEAKAPGWAFGTRPLGPGLALAALIACAGTLAFEALPPILALILVVAAQTLFLAMAMFRVGALFIPSPTVPPPVVAPLNDRDLPTYTVLVALYREARVVPRLVSALARFDYPLAKLDLKFVVEADDAGTIAALARIPLPARFEVIAVPDGRPRTKPRALNVALPLARGELLVVYDAEDVPNPGQLRLAAEIFARAPASTACLQGRLVIDNPEDSWIARCFALEYAGLFDVLNPALAHWHLPMPLGGTSMHVRTAVLRELHGWDARNVTEDADLGMRLACAGYHVGDLPSATIEEAPIVLRAWLHQRVRWMKGFLQTTVTHGRNPIETYRRLGRLDTLCAATLIPGAVASALVYPVFLVWACADFLLFEIPVAPEFWRNLPIGVAITLFLSGITALILPPALGCIRRGWWDLLWFVPVMPFYFALVSVAAWLAVIEFVRAPSQWNKTEHGLSRTSRSGVLRPRRPAA</sequence>
<evidence type="ECO:0008006" key="8">
    <source>
        <dbReference type="Google" id="ProtNLM"/>
    </source>
</evidence>
<proteinExistence type="inferred from homology"/>
<keyword evidence="7" id="KW-1185">Reference proteome</keyword>
<name>A0ABQ4QE38_9HYPH</name>
<keyword evidence="5" id="KW-0812">Transmembrane</keyword>
<keyword evidence="3" id="KW-0808">Transferase</keyword>
<keyword evidence="5" id="KW-1133">Transmembrane helix</keyword>
<evidence type="ECO:0000256" key="5">
    <source>
        <dbReference type="SAM" id="Phobius"/>
    </source>
</evidence>
<comment type="similarity">
    <text evidence="1">Belongs to the glycosyltransferase 2 family.</text>
</comment>
<evidence type="ECO:0000313" key="7">
    <source>
        <dbReference type="Proteomes" id="UP001055117"/>
    </source>
</evidence>
<dbReference type="EMBL" id="BPQG01000016">
    <property type="protein sequence ID" value="GJD43473.1"/>
    <property type="molecule type" value="Genomic_DNA"/>
</dbReference>
<dbReference type="PANTHER" id="PTHR43630:SF1">
    <property type="entry name" value="POLY-BETA-1,6-N-ACETYL-D-GLUCOSAMINE SYNTHASE"/>
    <property type="match status" value="1"/>
</dbReference>
<dbReference type="Gene3D" id="3.90.550.10">
    <property type="entry name" value="Spore Coat Polysaccharide Biosynthesis Protein SpsA, Chain A"/>
    <property type="match status" value="1"/>
</dbReference>
<dbReference type="Pfam" id="PF13641">
    <property type="entry name" value="Glyco_tranf_2_3"/>
    <property type="match status" value="1"/>
</dbReference>